<evidence type="ECO:0000313" key="15">
    <source>
        <dbReference type="Proteomes" id="UP001152759"/>
    </source>
</evidence>
<proteinExistence type="inferred from homology"/>
<dbReference type="InterPro" id="IPR002401">
    <property type="entry name" value="Cyt_P450_E_grp-I"/>
</dbReference>
<organism evidence="14 15">
    <name type="scientific">Bemisia tabaci</name>
    <name type="common">Sweetpotato whitefly</name>
    <name type="synonym">Aleurodes tabaci</name>
    <dbReference type="NCBI Taxonomy" id="7038"/>
    <lineage>
        <taxon>Eukaryota</taxon>
        <taxon>Metazoa</taxon>
        <taxon>Ecdysozoa</taxon>
        <taxon>Arthropoda</taxon>
        <taxon>Hexapoda</taxon>
        <taxon>Insecta</taxon>
        <taxon>Pterygota</taxon>
        <taxon>Neoptera</taxon>
        <taxon>Paraneoptera</taxon>
        <taxon>Hemiptera</taxon>
        <taxon>Sternorrhyncha</taxon>
        <taxon>Aleyrodoidea</taxon>
        <taxon>Aleyrodidae</taxon>
        <taxon>Aleyrodinae</taxon>
        <taxon>Bemisia</taxon>
    </lineage>
</organism>
<protein>
    <recommendedName>
        <fullName evidence="16">Cytochrome P450</fullName>
    </recommendedName>
</protein>
<comment type="subcellular location">
    <subcellularLocation>
        <location evidence="3">Endoplasmic reticulum membrane</location>
        <topology evidence="3">Peripheral membrane protein</topology>
    </subcellularLocation>
    <subcellularLocation>
        <location evidence="2">Microsome membrane</location>
        <topology evidence="2">Peripheral membrane protein</topology>
    </subcellularLocation>
</comment>
<evidence type="ECO:0000256" key="7">
    <source>
        <dbReference type="ARBA" id="ARBA00022824"/>
    </source>
</evidence>
<comment type="cofactor">
    <cofactor evidence="1 13">
        <name>heme</name>
        <dbReference type="ChEBI" id="CHEBI:30413"/>
    </cofactor>
</comment>
<keyword evidence="7" id="KW-0256">Endoplasmic reticulum</keyword>
<comment type="similarity">
    <text evidence="4">Belongs to the cytochrome P450 family.</text>
</comment>
<evidence type="ECO:0000256" key="6">
    <source>
        <dbReference type="ARBA" id="ARBA00022723"/>
    </source>
</evidence>
<dbReference type="InterPro" id="IPR036396">
    <property type="entry name" value="Cyt_P450_sf"/>
</dbReference>
<evidence type="ECO:0000256" key="3">
    <source>
        <dbReference type="ARBA" id="ARBA00004406"/>
    </source>
</evidence>
<sequence length="427" mass="49073">MFWLPEVLISDADYAEVYFHAKSLEEKSHFYAQLHDWLGNGLLTSGGELWHERRKLITPAFHFNVLNALCDTLVQNAVVLIQKLREHPKDTPVNVTTLMHLVALDNICESAMGIKIDALNNPKLEYIQAVEDAGVITILRGLRPWYWGRLFYYLPLGQKYRRSLDIIFELAQTAIQNSRNKRSLQQKATGVVNESKEKKRLAFLDILLEACDSTTNPLSDEGLREEVNTFMFGGHETTAVSMGFTLFLLGNHPDIQEKCYEELEDIFQGSDRKATVDDLRSMKYLEQVIKESLRLFPSAPMISRKAKADTKFGDYVVPEGTLVTFSIYALHRNPKYFSNPEKFDPDRFSPENIKGRHHYAYTPFAAGSRNCIGQKFAMMEEKVVLSSILRNFVLESIQREDELKLQFDLVQRPLKPIEIKFKPRNTA</sequence>
<evidence type="ECO:0000256" key="13">
    <source>
        <dbReference type="PIRSR" id="PIRSR602401-1"/>
    </source>
</evidence>
<evidence type="ECO:0000256" key="2">
    <source>
        <dbReference type="ARBA" id="ARBA00004174"/>
    </source>
</evidence>
<dbReference type="GO" id="GO:0004497">
    <property type="term" value="F:monooxygenase activity"/>
    <property type="evidence" value="ECO:0007669"/>
    <property type="project" value="UniProtKB-KW"/>
</dbReference>
<keyword evidence="8" id="KW-0492">Microsome</keyword>
<keyword evidence="5 13" id="KW-0349">Heme</keyword>
<keyword evidence="11" id="KW-0503">Monooxygenase</keyword>
<dbReference type="AlphaFoldDB" id="A0A9P0C9I4"/>
<dbReference type="CDD" id="cd20628">
    <property type="entry name" value="CYP4"/>
    <property type="match status" value="1"/>
</dbReference>
<evidence type="ECO:0000256" key="9">
    <source>
        <dbReference type="ARBA" id="ARBA00023002"/>
    </source>
</evidence>
<reference evidence="14" key="1">
    <citation type="submission" date="2021-12" db="EMBL/GenBank/DDBJ databases">
        <authorList>
            <person name="King R."/>
        </authorList>
    </citation>
    <scope>NUCLEOTIDE SEQUENCE</scope>
</reference>
<dbReference type="EMBL" id="OU963867">
    <property type="protein sequence ID" value="CAH0773570.1"/>
    <property type="molecule type" value="Genomic_DNA"/>
</dbReference>
<dbReference type="InterPro" id="IPR050196">
    <property type="entry name" value="Cytochrome_P450_Monoox"/>
</dbReference>
<dbReference type="PANTHER" id="PTHR24291:SF189">
    <property type="entry name" value="CYTOCHROME P450 4C3-RELATED"/>
    <property type="match status" value="1"/>
</dbReference>
<evidence type="ECO:0008006" key="16">
    <source>
        <dbReference type="Google" id="ProtNLM"/>
    </source>
</evidence>
<dbReference type="SUPFAM" id="SSF48264">
    <property type="entry name" value="Cytochrome P450"/>
    <property type="match status" value="1"/>
</dbReference>
<name>A0A9P0C9I4_BEMTA</name>
<keyword evidence="12" id="KW-0472">Membrane</keyword>
<evidence type="ECO:0000256" key="11">
    <source>
        <dbReference type="ARBA" id="ARBA00023033"/>
    </source>
</evidence>
<keyword evidence="15" id="KW-1185">Reference proteome</keyword>
<evidence type="ECO:0000256" key="4">
    <source>
        <dbReference type="ARBA" id="ARBA00010617"/>
    </source>
</evidence>
<dbReference type="GO" id="GO:0020037">
    <property type="term" value="F:heme binding"/>
    <property type="evidence" value="ECO:0007669"/>
    <property type="project" value="InterPro"/>
</dbReference>
<dbReference type="PANTHER" id="PTHR24291">
    <property type="entry name" value="CYTOCHROME P450 FAMILY 4"/>
    <property type="match status" value="1"/>
</dbReference>
<dbReference type="PRINTS" id="PR00463">
    <property type="entry name" value="EP450I"/>
</dbReference>
<evidence type="ECO:0000256" key="12">
    <source>
        <dbReference type="ARBA" id="ARBA00023136"/>
    </source>
</evidence>
<keyword evidence="9" id="KW-0560">Oxidoreductase</keyword>
<evidence type="ECO:0000256" key="5">
    <source>
        <dbReference type="ARBA" id="ARBA00022617"/>
    </source>
</evidence>
<keyword evidence="6 13" id="KW-0479">Metal-binding</keyword>
<dbReference type="GO" id="GO:0005506">
    <property type="term" value="F:iron ion binding"/>
    <property type="evidence" value="ECO:0007669"/>
    <property type="project" value="InterPro"/>
</dbReference>
<dbReference type="Proteomes" id="UP001152759">
    <property type="component" value="Chromosome 6"/>
</dbReference>
<evidence type="ECO:0000313" key="14">
    <source>
        <dbReference type="EMBL" id="CAH0773570.1"/>
    </source>
</evidence>
<feature type="binding site" description="axial binding residue" evidence="13">
    <location>
        <position position="371"/>
    </location>
    <ligand>
        <name>heme</name>
        <dbReference type="ChEBI" id="CHEBI:30413"/>
    </ligand>
    <ligandPart>
        <name>Fe</name>
        <dbReference type="ChEBI" id="CHEBI:18248"/>
    </ligandPart>
</feature>
<dbReference type="GO" id="GO:0016705">
    <property type="term" value="F:oxidoreductase activity, acting on paired donors, with incorporation or reduction of molecular oxygen"/>
    <property type="evidence" value="ECO:0007669"/>
    <property type="project" value="InterPro"/>
</dbReference>
<keyword evidence="10 13" id="KW-0408">Iron</keyword>
<evidence type="ECO:0000256" key="8">
    <source>
        <dbReference type="ARBA" id="ARBA00022848"/>
    </source>
</evidence>
<dbReference type="GO" id="GO:0005789">
    <property type="term" value="C:endoplasmic reticulum membrane"/>
    <property type="evidence" value="ECO:0007669"/>
    <property type="project" value="UniProtKB-SubCell"/>
</dbReference>
<evidence type="ECO:0000256" key="1">
    <source>
        <dbReference type="ARBA" id="ARBA00001971"/>
    </source>
</evidence>
<dbReference type="InterPro" id="IPR001128">
    <property type="entry name" value="Cyt_P450"/>
</dbReference>
<dbReference type="PRINTS" id="PR00385">
    <property type="entry name" value="P450"/>
</dbReference>
<accession>A0A9P0C9I4</accession>
<gene>
    <name evidence="14" type="ORF">BEMITA_LOCUS10040</name>
</gene>
<dbReference type="FunFam" id="1.10.630.10:FF:000182">
    <property type="entry name" value="Cytochrome P450 3A4"/>
    <property type="match status" value="1"/>
</dbReference>
<dbReference type="Pfam" id="PF00067">
    <property type="entry name" value="p450"/>
    <property type="match status" value="1"/>
</dbReference>
<dbReference type="Gene3D" id="1.10.630.10">
    <property type="entry name" value="Cytochrome P450"/>
    <property type="match status" value="1"/>
</dbReference>
<evidence type="ECO:0000256" key="10">
    <source>
        <dbReference type="ARBA" id="ARBA00023004"/>
    </source>
</evidence>